<keyword evidence="3" id="KW-1185">Reference proteome</keyword>
<evidence type="ECO:0000313" key="3">
    <source>
        <dbReference type="Proteomes" id="UP000791440"/>
    </source>
</evidence>
<proteinExistence type="predicted"/>
<gene>
    <name evidence="2" type="ORF">O3G_MSEX010504</name>
</gene>
<accession>A0A921ZHU0</accession>
<evidence type="ECO:0000313" key="2">
    <source>
        <dbReference type="EMBL" id="KAG6457795.1"/>
    </source>
</evidence>
<dbReference type="PANTHER" id="PTHR37685">
    <property type="entry name" value="GEO11136P1-RELATED"/>
    <property type="match status" value="1"/>
</dbReference>
<sequence length="118" mass="12655">MKTLIFLVLAVLGANAAVVKSPAARSNLNVGFIATGDRLLHSSYVYRPAMANAIQSENVSFNGNRTTRITAVQAQEVGASQYASAWIISGGIGQNNVTVRFQSAVGRGYYYLLSVWGR</sequence>
<name>A0A921ZHU0_MANSE</name>
<keyword evidence="1" id="KW-0732">Signal</keyword>
<evidence type="ECO:0000256" key="1">
    <source>
        <dbReference type="SAM" id="SignalP"/>
    </source>
</evidence>
<dbReference type="PANTHER" id="PTHR37685:SF1">
    <property type="entry name" value="GEO11136P1-RELATED"/>
    <property type="match status" value="1"/>
</dbReference>
<dbReference type="AlphaFoldDB" id="A0A921ZHU0"/>
<dbReference type="Pfam" id="PF15868">
    <property type="entry name" value="MBF2"/>
    <property type="match status" value="1"/>
</dbReference>
<dbReference type="EMBL" id="JH668557">
    <property type="protein sequence ID" value="KAG6457794.1"/>
    <property type="molecule type" value="Genomic_DNA"/>
</dbReference>
<dbReference type="InterPro" id="IPR031734">
    <property type="entry name" value="MBF2"/>
</dbReference>
<protein>
    <recommendedName>
        <fullName evidence="4">Salivary secreted peptide</fullName>
    </recommendedName>
</protein>
<reference evidence="2" key="2">
    <citation type="submission" date="2020-12" db="EMBL/GenBank/DDBJ databases">
        <authorList>
            <person name="Kanost M."/>
        </authorList>
    </citation>
    <scope>NUCLEOTIDE SEQUENCE</scope>
</reference>
<evidence type="ECO:0008006" key="4">
    <source>
        <dbReference type="Google" id="ProtNLM"/>
    </source>
</evidence>
<organism evidence="2 3">
    <name type="scientific">Manduca sexta</name>
    <name type="common">Tobacco hawkmoth</name>
    <name type="synonym">Tobacco hornworm</name>
    <dbReference type="NCBI Taxonomy" id="7130"/>
    <lineage>
        <taxon>Eukaryota</taxon>
        <taxon>Metazoa</taxon>
        <taxon>Ecdysozoa</taxon>
        <taxon>Arthropoda</taxon>
        <taxon>Hexapoda</taxon>
        <taxon>Insecta</taxon>
        <taxon>Pterygota</taxon>
        <taxon>Neoptera</taxon>
        <taxon>Endopterygota</taxon>
        <taxon>Lepidoptera</taxon>
        <taxon>Glossata</taxon>
        <taxon>Ditrysia</taxon>
        <taxon>Bombycoidea</taxon>
        <taxon>Sphingidae</taxon>
        <taxon>Sphinginae</taxon>
        <taxon>Sphingini</taxon>
        <taxon>Manduca</taxon>
    </lineage>
</organism>
<comment type="caution">
    <text evidence="2">The sequence shown here is derived from an EMBL/GenBank/DDBJ whole genome shotgun (WGS) entry which is preliminary data.</text>
</comment>
<feature type="signal peptide" evidence="1">
    <location>
        <begin position="1"/>
        <end position="16"/>
    </location>
</feature>
<feature type="chain" id="PRO_5038276537" description="Salivary secreted peptide" evidence="1">
    <location>
        <begin position="17"/>
        <end position="118"/>
    </location>
</feature>
<dbReference type="EMBL" id="JH668557">
    <property type="protein sequence ID" value="KAG6457795.1"/>
    <property type="molecule type" value="Genomic_DNA"/>
</dbReference>
<reference evidence="2" key="1">
    <citation type="journal article" date="2016" name="Insect Biochem. Mol. Biol.">
        <title>Multifaceted biological insights from a draft genome sequence of the tobacco hornworm moth, Manduca sexta.</title>
        <authorList>
            <person name="Kanost M.R."/>
            <person name="Arrese E.L."/>
            <person name="Cao X."/>
            <person name="Chen Y.R."/>
            <person name="Chellapilla S."/>
            <person name="Goldsmith M.R."/>
            <person name="Grosse-Wilde E."/>
            <person name="Heckel D.G."/>
            <person name="Herndon N."/>
            <person name="Jiang H."/>
            <person name="Papanicolaou A."/>
            <person name="Qu J."/>
            <person name="Soulages J.L."/>
            <person name="Vogel H."/>
            <person name="Walters J."/>
            <person name="Waterhouse R.M."/>
            <person name="Ahn S.J."/>
            <person name="Almeida F.C."/>
            <person name="An C."/>
            <person name="Aqrawi P."/>
            <person name="Bretschneider A."/>
            <person name="Bryant W.B."/>
            <person name="Bucks S."/>
            <person name="Chao H."/>
            <person name="Chevignon G."/>
            <person name="Christen J.M."/>
            <person name="Clarke D.F."/>
            <person name="Dittmer N.T."/>
            <person name="Ferguson L.C.F."/>
            <person name="Garavelou S."/>
            <person name="Gordon K.H.J."/>
            <person name="Gunaratna R.T."/>
            <person name="Han Y."/>
            <person name="Hauser F."/>
            <person name="He Y."/>
            <person name="Heidel-Fischer H."/>
            <person name="Hirsh A."/>
            <person name="Hu Y."/>
            <person name="Jiang H."/>
            <person name="Kalra D."/>
            <person name="Klinner C."/>
            <person name="Konig C."/>
            <person name="Kovar C."/>
            <person name="Kroll A.R."/>
            <person name="Kuwar S.S."/>
            <person name="Lee S.L."/>
            <person name="Lehman R."/>
            <person name="Li K."/>
            <person name="Li Z."/>
            <person name="Liang H."/>
            <person name="Lovelace S."/>
            <person name="Lu Z."/>
            <person name="Mansfield J.H."/>
            <person name="McCulloch K.J."/>
            <person name="Mathew T."/>
            <person name="Morton B."/>
            <person name="Muzny D.M."/>
            <person name="Neunemann D."/>
            <person name="Ongeri F."/>
            <person name="Pauchet Y."/>
            <person name="Pu L.L."/>
            <person name="Pyrousis I."/>
            <person name="Rao X.J."/>
            <person name="Redding A."/>
            <person name="Roesel C."/>
            <person name="Sanchez-Gracia A."/>
            <person name="Schaack S."/>
            <person name="Shukla A."/>
            <person name="Tetreau G."/>
            <person name="Wang Y."/>
            <person name="Xiong G.H."/>
            <person name="Traut W."/>
            <person name="Walsh T.K."/>
            <person name="Worley K.C."/>
            <person name="Wu D."/>
            <person name="Wu W."/>
            <person name="Wu Y.Q."/>
            <person name="Zhang X."/>
            <person name="Zou Z."/>
            <person name="Zucker H."/>
            <person name="Briscoe A.D."/>
            <person name="Burmester T."/>
            <person name="Clem R.J."/>
            <person name="Feyereisen R."/>
            <person name="Grimmelikhuijzen C.J.P."/>
            <person name="Hamodrakas S.J."/>
            <person name="Hansson B.S."/>
            <person name="Huguet E."/>
            <person name="Jermiin L.S."/>
            <person name="Lan Q."/>
            <person name="Lehman H.K."/>
            <person name="Lorenzen M."/>
            <person name="Merzendorfer H."/>
            <person name="Michalopoulos I."/>
            <person name="Morton D.B."/>
            <person name="Muthukrishnan S."/>
            <person name="Oakeshott J.G."/>
            <person name="Palmer W."/>
            <person name="Park Y."/>
            <person name="Passarelli A.L."/>
            <person name="Rozas J."/>
            <person name="Schwartz L.M."/>
            <person name="Smith W."/>
            <person name="Southgate A."/>
            <person name="Vilcinskas A."/>
            <person name="Vogt R."/>
            <person name="Wang P."/>
            <person name="Werren J."/>
            <person name="Yu X.Q."/>
            <person name="Zhou J.J."/>
            <person name="Brown S.J."/>
            <person name="Scherer S.E."/>
            <person name="Richards S."/>
            <person name="Blissard G.W."/>
        </authorList>
    </citation>
    <scope>NUCLEOTIDE SEQUENCE</scope>
</reference>
<dbReference type="Proteomes" id="UP000791440">
    <property type="component" value="Unassembled WGS sequence"/>
</dbReference>